<feature type="region of interest" description="Disordered" evidence="1">
    <location>
        <begin position="1"/>
        <end position="45"/>
    </location>
</feature>
<sequence>MEDGVGSQAVRPFYRPTRVAGGRGPGDGRRDGSVGTAPVACGGWRRRGGRGRQWVAWSGAGGGALHRVAQEGRRWRVGPTGLAGGRYARGGVPARPVPGRAARVPGHAGVGSRRYGARRVGRRGVNALGGRPEEWHQERGRRKEEEREEGRRKKK</sequence>
<name>A0A4U6U6J7_SETVI</name>
<protein>
    <submittedName>
        <fullName evidence="2">Uncharacterized protein</fullName>
    </submittedName>
</protein>
<dbReference type="Gramene" id="TKW11320">
    <property type="protein sequence ID" value="TKW11320"/>
    <property type="gene ID" value="SEVIR_6G225850v2"/>
</dbReference>
<evidence type="ECO:0000313" key="2">
    <source>
        <dbReference type="EMBL" id="TKW11320.1"/>
    </source>
</evidence>
<evidence type="ECO:0000313" key="3">
    <source>
        <dbReference type="Proteomes" id="UP000298652"/>
    </source>
</evidence>
<organism evidence="2 3">
    <name type="scientific">Setaria viridis</name>
    <name type="common">Green bristlegrass</name>
    <name type="synonym">Setaria italica subsp. viridis</name>
    <dbReference type="NCBI Taxonomy" id="4556"/>
    <lineage>
        <taxon>Eukaryota</taxon>
        <taxon>Viridiplantae</taxon>
        <taxon>Streptophyta</taxon>
        <taxon>Embryophyta</taxon>
        <taxon>Tracheophyta</taxon>
        <taxon>Spermatophyta</taxon>
        <taxon>Magnoliopsida</taxon>
        <taxon>Liliopsida</taxon>
        <taxon>Poales</taxon>
        <taxon>Poaceae</taxon>
        <taxon>PACMAD clade</taxon>
        <taxon>Panicoideae</taxon>
        <taxon>Panicodae</taxon>
        <taxon>Paniceae</taxon>
        <taxon>Cenchrinae</taxon>
        <taxon>Setaria</taxon>
    </lineage>
</organism>
<accession>A0A4U6U6J7</accession>
<reference evidence="2" key="1">
    <citation type="submission" date="2019-03" db="EMBL/GenBank/DDBJ databases">
        <title>WGS assembly of Setaria viridis.</title>
        <authorList>
            <person name="Huang P."/>
            <person name="Jenkins J."/>
            <person name="Grimwood J."/>
            <person name="Barry K."/>
            <person name="Healey A."/>
            <person name="Mamidi S."/>
            <person name="Sreedasyam A."/>
            <person name="Shu S."/>
            <person name="Feldman M."/>
            <person name="Wu J."/>
            <person name="Yu Y."/>
            <person name="Chen C."/>
            <person name="Johnson J."/>
            <person name="Rokhsar D."/>
            <person name="Baxter I."/>
            <person name="Schmutz J."/>
            <person name="Brutnell T."/>
            <person name="Kellogg E."/>
        </authorList>
    </citation>
    <scope>NUCLEOTIDE SEQUENCE [LARGE SCALE GENOMIC DNA]</scope>
</reference>
<gene>
    <name evidence="2" type="ORF">SEVIR_6G225850v2</name>
</gene>
<keyword evidence="3" id="KW-1185">Reference proteome</keyword>
<feature type="compositionally biased region" description="Basic and acidic residues" evidence="1">
    <location>
        <begin position="131"/>
        <end position="155"/>
    </location>
</feature>
<proteinExistence type="predicted"/>
<dbReference type="Proteomes" id="UP000298652">
    <property type="component" value="Chromosome 6"/>
</dbReference>
<evidence type="ECO:0000256" key="1">
    <source>
        <dbReference type="SAM" id="MobiDB-lite"/>
    </source>
</evidence>
<feature type="region of interest" description="Disordered" evidence="1">
    <location>
        <begin position="87"/>
        <end position="155"/>
    </location>
</feature>
<dbReference type="AlphaFoldDB" id="A0A4U6U6J7"/>
<dbReference type="EMBL" id="CM016557">
    <property type="protein sequence ID" value="TKW11320.1"/>
    <property type="molecule type" value="Genomic_DNA"/>
</dbReference>